<evidence type="ECO:0000313" key="2">
    <source>
        <dbReference type="Proteomes" id="UP000001075"/>
    </source>
</evidence>
<reference evidence="2" key="1">
    <citation type="journal article" date="2011" name="Nat. Biotechnol.">
        <title>The genomic sequence of the Chinese hamster ovary (CHO)-K1 cell line.</title>
        <authorList>
            <person name="Xu X."/>
            <person name="Nagarajan H."/>
            <person name="Lewis N.E."/>
            <person name="Pan S."/>
            <person name="Cai Z."/>
            <person name="Liu X."/>
            <person name="Chen W."/>
            <person name="Xie M."/>
            <person name="Wang W."/>
            <person name="Hammond S."/>
            <person name="Andersen M.R."/>
            <person name="Neff N."/>
            <person name="Passarelli B."/>
            <person name="Koh W."/>
            <person name="Fan H.C."/>
            <person name="Wang J."/>
            <person name="Gui Y."/>
            <person name="Lee K.H."/>
            <person name="Betenbaugh M.J."/>
            <person name="Quake S.R."/>
            <person name="Famili I."/>
            <person name="Palsson B.O."/>
            <person name="Wang J."/>
        </authorList>
    </citation>
    <scope>NUCLEOTIDE SEQUENCE [LARGE SCALE GENOMIC DNA]</scope>
    <source>
        <strain evidence="2">CHO K1 cell line</strain>
    </source>
</reference>
<dbReference type="EMBL" id="JH000284">
    <property type="protein sequence ID" value="EGV98959.1"/>
    <property type="molecule type" value="Genomic_DNA"/>
</dbReference>
<accession>G3HCP6</accession>
<gene>
    <name evidence="1" type="ORF">I79_008260</name>
</gene>
<protein>
    <submittedName>
        <fullName evidence="1">Uncharacterized protein</fullName>
    </submittedName>
</protein>
<evidence type="ECO:0000313" key="1">
    <source>
        <dbReference type="EMBL" id="EGV98959.1"/>
    </source>
</evidence>
<proteinExistence type="predicted"/>
<organism evidence="1 2">
    <name type="scientific">Cricetulus griseus</name>
    <name type="common">Chinese hamster</name>
    <name type="synonym">Cricetulus barabensis griseus</name>
    <dbReference type="NCBI Taxonomy" id="10029"/>
    <lineage>
        <taxon>Eukaryota</taxon>
        <taxon>Metazoa</taxon>
        <taxon>Chordata</taxon>
        <taxon>Craniata</taxon>
        <taxon>Vertebrata</taxon>
        <taxon>Euteleostomi</taxon>
        <taxon>Mammalia</taxon>
        <taxon>Eutheria</taxon>
        <taxon>Euarchontoglires</taxon>
        <taxon>Glires</taxon>
        <taxon>Rodentia</taxon>
        <taxon>Myomorpha</taxon>
        <taxon>Muroidea</taxon>
        <taxon>Cricetidae</taxon>
        <taxon>Cricetinae</taxon>
        <taxon>Cricetulus</taxon>
    </lineage>
</organism>
<name>G3HCP6_CRIGR</name>
<dbReference type="Proteomes" id="UP000001075">
    <property type="component" value="Unassembled WGS sequence"/>
</dbReference>
<dbReference type="InParanoid" id="G3HCP6"/>
<sequence>MCHCGEVVSHRDASWDDPFHSCRKPSWSHPNNAWGIPVCGTVELGMNCLLVDD</sequence>
<dbReference type="AlphaFoldDB" id="G3HCP6"/>